<dbReference type="EMBL" id="CP001287">
    <property type="protein sequence ID" value="ACK67482.1"/>
    <property type="molecule type" value="Genomic_DNA"/>
</dbReference>
<dbReference type="Proteomes" id="UP000008204">
    <property type="component" value="Chromosome"/>
</dbReference>
<dbReference type="OrthoDB" id="467338at2"/>
<evidence type="ECO:0000313" key="2">
    <source>
        <dbReference type="Proteomes" id="UP000008204"/>
    </source>
</evidence>
<accession>B7K0J8</accession>
<protein>
    <submittedName>
        <fullName evidence="1">Uncharacterized protein</fullName>
    </submittedName>
</protein>
<dbReference type="KEGG" id="cyp:PCC8801_3517"/>
<reference evidence="2" key="1">
    <citation type="journal article" date="2011" name="MBio">
        <title>Novel metabolic attributes of the genus Cyanothece, comprising a group of unicellular nitrogen-fixing Cyanobacteria.</title>
        <authorList>
            <person name="Bandyopadhyay A."/>
            <person name="Elvitigala T."/>
            <person name="Welsh E."/>
            <person name="Stockel J."/>
            <person name="Liberton M."/>
            <person name="Min H."/>
            <person name="Sherman L.A."/>
            <person name="Pakrasi H.B."/>
        </authorList>
    </citation>
    <scope>NUCLEOTIDE SEQUENCE [LARGE SCALE GENOMIC DNA]</scope>
    <source>
        <strain evidence="2">PCC 8801</strain>
    </source>
</reference>
<organism evidence="1 2">
    <name type="scientific">Rippkaea orientalis (strain PCC 8801 / RF-1)</name>
    <name type="common">Cyanothece sp. (strain PCC 8801)</name>
    <dbReference type="NCBI Taxonomy" id="41431"/>
    <lineage>
        <taxon>Bacteria</taxon>
        <taxon>Bacillati</taxon>
        <taxon>Cyanobacteriota</taxon>
        <taxon>Cyanophyceae</taxon>
        <taxon>Oscillatoriophycideae</taxon>
        <taxon>Chroococcales</taxon>
        <taxon>Aphanothecaceae</taxon>
        <taxon>Rippkaea</taxon>
        <taxon>Rippkaea orientalis</taxon>
    </lineage>
</organism>
<sequence>MKPSRLRDELIEEIYLIPDTELAQIYQMIHDFRLSSEKRQDNLKNTLKFAGNWDDLTEEQFTKLSAQITLRRQQASRERRNDESIADLH</sequence>
<dbReference type="eggNOG" id="ENOG502ZHF1">
    <property type="taxonomic scope" value="Bacteria"/>
</dbReference>
<keyword evidence="2" id="KW-1185">Reference proteome</keyword>
<gene>
    <name evidence="1" type="ordered locus">PCC8801_3517</name>
</gene>
<dbReference type="RefSeq" id="WP_012596740.1">
    <property type="nucleotide sequence ID" value="NC_011726.1"/>
</dbReference>
<dbReference type="AlphaFoldDB" id="B7K0J8"/>
<name>B7K0J8_RIPO1</name>
<evidence type="ECO:0000313" key="1">
    <source>
        <dbReference type="EMBL" id="ACK67482.1"/>
    </source>
</evidence>
<proteinExistence type="predicted"/>
<dbReference type="HOGENOM" id="CLU_190474_0_0_3"/>